<feature type="compositionally biased region" description="Basic and acidic residues" evidence="1">
    <location>
        <begin position="616"/>
        <end position="709"/>
    </location>
</feature>
<sequence>MKPRRLIWASSALCLLIASCDKNKSTSAAAPSGNEKSDSLAADRAALEDERMELERHKLEEERAALDEEKAALEAEREARLADREQDADQRDLTLEERQRALADREIDLRDREGELADREAGLSDRELERAGQDSLDDWEPEPVADYQEPVADYGTFYEDLQPYGSWVETPTYGYVYQPTICVQDTSWRPYTRGRWACTNRGWAWVSDEPFGWACFHYGRWTLINGRGWVWVPGDEWAPSWVCWREGGDCVGWAPLPPETLCYRGHGWGKDVEGDFGIGHGCFTFVHCKNMADPIWRHCLPINQNGILINQTTNITNIHVDHDRVVSGGPRFEKLRQLIGRPWPLYQLDTDRFQGLRDLAHRNAELRGNRLTVFAPSMNTRWNAELKPQRVTAKWDNVKVERAESGIKPEWTDRFREAREKQKEQAVAWKRDNAGSEDMKKQLQANREKVMEAQKTYQAKQQELIEARREKLTEKLTEKREQQQASKEKTLPGMANRQPAKPDKTTQEAPTGTDKPTLAERQRELAERVRGNRGQQGQGEGVAQAEAPRATPDRTARPDNTPLPEGMTRNGRDRQPQLQKQEQPLQRGQGNDGAVAQDNNRRQQLEDARAQQQEQVRQRQEENRQRQEEARQNQEKSRTDAEEGTRRQQMEEARRQQQEAAREKADQARQQQDERQRQMEENRQRQQEQARDQQEQARRQAEENGRRQQQEQMQRQQQEQARQQQEERARAQQEERARQQEQARQQQEERAREQQERARQQEEQRARQQEEMQRRQEEARQRQEENARQQEQARQQQEQARQQQEQARQQQQEESRRQQEESRRQQEESRRQDDERNRKQQEESQRQRGGR</sequence>
<organism evidence="2 3">
    <name type="scientific">Luteolibacter soli</name>
    <dbReference type="NCBI Taxonomy" id="3135280"/>
    <lineage>
        <taxon>Bacteria</taxon>
        <taxon>Pseudomonadati</taxon>
        <taxon>Verrucomicrobiota</taxon>
        <taxon>Verrucomicrobiia</taxon>
        <taxon>Verrucomicrobiales</taxon>
        <taxon>Verrucomicrobiaceae</taxon>
        <taxon>Luteolibacter</taxon>
    </lineage>
</organism>
<feature type="compositionally biased region" description="Basic and acidic residues" evidence="1">
    <location>
        <begin position="724"/>
        <end position="788"/>
    </location>
</feature>
<dbReference type="PROSITE" id="PS51257">
    <property type="entry name" value="PROKAR_LIPOPROTEIN"/>
    <property type="match status" value="1"/>
</dbReference>
<feature type="region of interest" description="Disordered" evidence="1">
    <location>
        <begin position="116"/>
        <end position="141"/>
    </location>
</feature>
<protein>
    <submittedName>
        <fullName evidence="2">DUF6600 domain-containing protein</fullName>
    </submittedName>
</protein>
<proteinExistence type="predicted"/>
<dbReference type="PANTHER" id="PTHR22834:SF9">
    <property type="entry name" value="RHO GUANINE NUCLEOTIDE EXCHANGE FACTOR 37"/>
    <property type="match status" value="1"/>
</dbReference>
<gene>
    <name evidence="2" type="ORF">WKV53_00935</name>
</gene>
<feature type="region of interest" description="Disordered" evidence="1">
    <location>
        <begin position="61"/>
        <end position="95"/>
    </location>
</feature>
<dbReference type="Proteomes" id="UP001371305">
    <property type="component" value="Unassembled WGS sequence"/>
</dbReference>
<feature type="compositionally biased region" description="Basic and acidic residues" evidence="1">
    <location>
        <begin position="426"/>
        <end position="452"/>
    </location>
</feature>
<keyword evidence="3" id="KW-1185">Reference proteome</keyword>
<feature type="compositionally biased region" description="Basic and acidic residues" evidence="1">
    <location>
        <begin position="811"/>
        <end position="851"/>
    </location>
</feature>
<feature type="compositionally biased region" description="Low complexity" evidence="1">
    <location>
        <begin position="789"/>
        <end position="810"/>
    </location>
</feature>
<dbReference type="InterPro" id="IPR051492">
    <property type="entry name" value="Dynamin-Rho_GEF"/>
</dbReference>
<feature type="compositionally biased region" description="Basic and acidic residues" evidence="1">
    <location>
        <begin position="475"/>
        <end position="490"/>
    </location>
</feature>
<feature type="compositionally biased region" description="Low complexity" evidence="1">
    <location>
        <begin position="710"/>
        <end position="723"/>
    </location>
</feature>
<feature type="compositionally biased region" description="Basic and acidic residues" evidence="1">
    <location>
        <begin position="599"/>
        <end position="609"/>
    </location>
</feature>
<name>A0ABU9AQT7_9BACT</name>
<dbReference type="RefSeq" id="WP_341402410.1">
    <property type="nucleotide sequence ID" value="NZ_JBBUKT010000001.1"/>
</dbReference>
<feature type="region of interest" description="Disordered" evidence="1">
    <location>
        <begin position="475"/>
        <end position="851"/>
    </location>
</feature>
<reference evidence="2 3" key="1">
    <citation type="submission" date="2024-04" db="EMBL/GenBank/DDBJ databases">
        <title>Luteolibacter sp. isolated from soil.</title>
        <authorList>
            <person name="An J."/>
        </authorList>
    </citation>
    <scope>NUCLEOTIDE SEQUENCE [LARGE SCALE GENOMIC DNA]</scope>
    <source>
        <strain evidence="2 3">Y139</strain>
    </source>
</reference>
<feature type="region of interest" description="Disordered" evidence="1">
    <location>
        <begin position="426"/>
        <end position="454"/>
    </location>
</feature>
<comment type="caution">
    <text evidence="2">The sequence shown here is derived from an EMBL/GenBank/DDBJ whole genome shotgun (WGS) entry which is preliminary data.</text>
</comment>
<accession>A0ABU9AQT7</accession>
<dbReference type="Pfam" id="PF20245">
    <property type="entry name" value="DUF6600"/>
    <property type="match status" value="1"/>
</dbReference>
<evidence type="ECO:0000313" key="2">
    <source>
        <dbReference type="EMBL" id="MEK7949035.1"/>
    </source>
</evidence>
<feature type="compositionally biased region" description="Low complexity" evidence="1">
    <location>
        <begin position="576"/>
        <end position="589"/>
    </location>
</feature>
<feature type="compositionally biased region" description="Basic and acidic residues" evidence="1">
    <location>
        <begin position="517"/>
        <end position="530"/>
    </location>
</feature>
<dbReference type="InterPro" id="IPR046535">
    <property type="entry name" value="DUF6600"/>
</dbReference>
<dbReference type="PANTHER" id="PTHR22834">
    <property type="entry name" value="NUCLEAR FUSION PROTEIN FUS2"/>
    <property type="match status" value="1"/>
</dbReference>
<evidence type="ECO:0000256" key="1">
    <source>
        <dbReference type="SAM" id="MobiDB-lite"/>
    </source>
</evidence>
<feature type="compositionally biased region" description="Basic and acidic residues" evidence="1">
    <location>
        <begin position="116"/>
        <end position="132"/>
    </location>
</feature>
<dbReference type="EMBL" id="JBBUKT010000001">
    <property type="protein sequence ID" value="MEK7949035.1"/>
    <property type="molecule type" value="Genomic_DNA"/>
</dbReference>
<evidence type="ECO:0000313" key="3">
    <source>
        <dbReference type="Proteomes" id="UP001371305"/>
    </source>
</evidence>